<protein>
    <recommendedName>
        <fullName evidence="4">EF-hand domain-containing protein</fullName>
    </recommendedName>
</protein>
<dbReference type="AlphaFoldDB" id="A0A830HT86"/>
<proteinExistence type="predicted"/>
<reference evidence="2" key="1">
    <citation type="submission" date="2020-10" db="EMBL/GenBank/DDBJ databases">
        <title>Unveiling of a novel bifunctional photoreceptor, Dualchrome1, isolated from a cosmopolitan green alga.</title>
        <authorList>
            <person name="Suzuki S."/>
            <person name="Kawachi M."/>
        </authorList>
    </citation>
    <scope>NUCLEOTIDE SEQUENCE</scope>
    <source>
        <strain evidence="2">NIES 2893</strain>
    </source>
</reference>
<dbReference type="EMBL" id="BNJQ01000029">
    <property type="protein sequence ID" value="GHP10364.1"/>
    <property type="molecule type" value="Genomic_DNA"/>
</dbReference>
<feature type="compositionally biased region" description="Low complexity" evidence="1">
    <location>
        <begin position="98"/>
        <end position="112"/>
    </location>
</feature>
<dbReference type="Proteomes" id="UP000660262">
    <property type="component" value="Unassembled WGS sequence"/>
</dbReference>
<evidence type="ECO:0000313" key="3">
    <source>
        <dbReference type="Proteomes" id="UP000660262"/>
    </source>
</evidence>
<comment type="caution">
    <text evidence="2">The sequence shown here is derived from an EMBL/GenBank/DDBJ whole genome shotgun (WGS) entry which is preliminary data.</text>
</comment>
<accession>A0A830HT86</accession>
<sequence length="675" mass="72986">MPRSPLDHSPLAAGDVVLAFLRGYMELGNKQAVTEKLNRSGRSVNSASLHGEEYLPSVPRPPALLNKPGAASDGAQGGKPQVVTFDDDKDKDKDKAAVARAATTTSTSTSDAAYHLPGNYPKAVRDELNAEREANLRIVFEYHSKCGPSGEEIASSEFVRLLISLGMLPEDDPDTPEDERYVAGLPSNHQLTCVDATLFFDKADVNAGRALGKGRNHKLDFTETLSALHEACCVWFLGRDRPKGRSEHHAQERRAFAELCDGVVARAARNMGARVDPHAAAMKLPRCQAAIMRYAPNLAAIFEFYAAADQDNIDTSSAAALQHANTSLNIKELEDMLRDFEVLPQLITKRELTHVFRWANAADEGDEFFNDLNLVEFVDCIGRIGLTIGERLYKKLLDGAGMGGPPGAPPDLAKANERPLPKEMVLMRVFFDKLPGEEAKRHVNMLLKACAHGGKDSSKRTNVTRELTSQPDMGSLMPEDSSASLDPWFQEELRARQKRSGKVGGVFPPAQRKPRWPTPPAKLPPGGFKGIEADVHLDAAVSRVRRLESVLSEALGAAEVGSPTPSALERGLRSALESAALTRTVLKQKPKTPALAADDGREGLEEEQVVAKEDLSQRLGAVAEDSSEGAPLNASVRGVPNPTQQGSKAPAWLKRQVRRDAPGVSGGLRGLIASS</sequence>
<evidence type="ECO:0008006" key="4">
    <source>
        <dbReference type="Google" id="ProtNLM"/>
    </source>
</evidence>
<feature type="region of interest" description="Disordered" evidence="1">
    <location>
        <begin position="499"/>
        <end position="520"/>
    </location>
</feature>
<dbReference type="OrthoDB" id="530394at2759"/>
<evidence type="ECO:0000313" key="2">
    <source>
        <dbReference type="EMBL" id="GHP10364.1"/>
    </source>
</evidence>
<feature type="compositionally biased region" description="Basic and acidic residues" evidence="1">
    <location>
        <begin position="86"/>
        <end position="97"/>
    </location>
</feature>
<gene>
    <name evidence="2" type="ORF">PPROV_000909500</name>
</gene>
<name>A0A830HT86_9CHLO</name>
<evidence type="ECO:0000256" key="1">
    <source>
        <dbReference type="SAM" id="MobiDB-lite"/>
    </source>
</evidence>
<feature type="region of interest" description="Disordered" evidence="1">
    <location>
        <begin position="34"/>
        <end position="112"/>
    </location>
</feature>
<organism evidence="2 3">
    <name type="scientific">Pycnococcus provasolii</name>
    <dbReference type="NCBI Taxonomy" id="41880"/>
    <lineage>
        <taxon>Eukaryota</taxon>
        <taxon>Viridiplantae</taxon>
        <taxon>Chlorophyta</taxon>
        <taxon>Pseudoscourfieldiophyceae</taxon>
        <taxon>Pseudoscourfieldiales</taxon>
        <taxon>Pycnococcaceae</taxon>
        <taxon>Pycnococcus</taxon>
    </lineage>
</organism>
<keyword evidence="3" id="KW-1185">Reference proteome</keyword>
<feature type="region of interest" description="Disordered" evidence="1">
    <location>
        <begin position="619"/>
        <end position="675"/>
    </location>
</feature>